<dbReference type="SUPFAM" id="SSF46894">
    <property type="entry name" value="C-terminal effector domain of the bipartite response regulators"/>
    <property type="match status" value="1"/>
</dbReference>
<keyword evidence="1" id="KW-0175">Coiled coil</keyword>
<evidence type="ECO:0000256" key="1">
    <source>
        <dbReference type="SAM" id="Coils"/>
    </source>
</evidence>
<dbReference type="GO" id="GO:0006355">
    <property type="term" value="P:regulation of DNA-templated transcription"/>
    <property type="evidence" value="ECO:0007669"/>
    <property type="project" value="InterPro"/>
</dbReference>
<gene>
    <name evidence="2" type="ORF">ENN50_05185</name>
</gene>
<dbReference type="Gene3D" id="1.10.10.10">
    <property type="entry name" value="Winged helix-like DNA-binding domain superfamily/Winged helix DNA-binding domain"/>
    <property type="match status" value="1"/>
</dbReference>
<protein>
    <submittedName>
        <fullName evidence="2">Transcriptional regulator</fullName>
    </submittedName>
</protein>
<dbReference type="AlphaFoldDB" id="A0A831WPE2"/>
<dbReference type="GO" id="GO:0003677">
    <property type="term" value="F:DNA binding"/>
    <property type="evidence" value="ECO:0007669"/>
    <property type="project" value="InterPro"/>
</dbReference>
<comment type="caution">
    <text evidence="2">The sequence shown here is derived from an EMBL/GenBank/DDBJ whole genome shotgun (WGS) entry which is preliminary data.</text>
</comment>
<dbReference type="InterPro" id="IPR036388">
    <property type="entry name" value="WH-like_DNA-bd_sf"/>
</dbReference>
<proteinExistence type="predicted"/>
<dbReference type="InterPro" id="IPR016032">
    <property type="entry name" value="Sig_transdc_resp-reg_C-effctor"/>
</dbReference>
<sequence length="305" mass="35577">MRIAVFYNIEPEFMPVAEALKAILPEQITLLLAGSYREAMEIVQKCRAGAMPQQLQEPQDEFGILKERFLGTAARMGWLHMFNQPIPLPEHDNQLFSYLAALSSLQEDMSERHKEHQQRLADCRSRLHDLADEKKQLIALKEKEKNDLEKEFNEEKARLEDIISHTSKELDRATVSIHEQRGRIRDLSMMIVKADIPSWQKKSLLTICQQMIETELNEKKINLVLTSTDSAFLNRLQEKHPELNRRELKICLMIRLSYDTIDIARAIGISRRGMESIRYRMHKKIGLSRHQSIKNYLNELVDEST</sequence>
<dbReference type="Proteomes" id="UP000886335">
    <property type="component" value="Unassembled WGS sequence"/>
</dbReference>
<feature type="coiled-coil region" evidence="1">
    <location>
        <begin position="113"/>
        <end position="165"/>
    </location>
</feature>
<dbReference type="EMBL" id="DSBW01000120">
    <property type="protein sequence ID" value="HED31072.1"/>
    <property type="molecule type" value="Genomic_DNA"/>
</dbReference>
<name>A0A831WPE2_PROAE</name>
<reference evidence="2" key="1">
    <citation type="journal article" date="2020" name="mSystems">
        <title>Genome- and Community-Level Interaction Insights into Carbon Utilization and Element Cycling Functions of Hydrothermarchaeota in Hydrothermal Sediment.</title>
        <authorList>
            <person name="Zhou Z."/>
            <person name="Liu Y."/>
            <person name="Xu W."/>
            <person name="Pan J."/>
            <person name="Luo Z.H."/>
            <person name="Li M."/>
        </authorList>
    </citation>
    <scope>NUCLEOTIDE SEQUENCE [LARGE SCALE GENOMIC DNA]</scope>
    <source>
        <strain evidence="2">SpSt-1181</strain>
    </source>
</reference>
<accession>A0A831WPE2</accession>
<organism evidence="2">
    <name type="scientific">Prosthecochloris aestuarii</name>
    <dbReference type="NCBI Taxonomy" id="1102"/>
    <lineage>
        <taxon>Bacteria</taxon>
        <taxon>Pseudomonadati</taxon>
        <taxon>Chlorobiota</taxon>
        <taxon>Chlorobiia</taxon>
        <taxon>Chlorobiales</taxon>
        <taxon>Chlorobiaceae</taxon>
        <taxon>Prosthecochloris</taxon>
    </lineage>
</organism>
<evidence type="ECO:0000313" key="2">
    <source>
        <dbReference type="EMBL" id="HED31072.1"/>
    </source>
</evidence>